<dbReference type="EMBL" id="AP004302">
    <property type="protein sequence ID" value="BAD21780.1"/>
    <property type="molecule type" value="Genomic_DNA"/>
</dbReference>
<evidence type="ECO:0000256" key="1">
    <source>
        <dbReference type="SAM" id="MobiDB-lite"/>
    </source>
</evidence>
<reference evidence="4" key="4">
    <citation type="journal article" date="2008" name="Nucleic Acids Res.">
        <title>The rice annotation project database (RAP-DB): 2008 update.</title>
        <authorList>
            <consortium name="The rice annotation project (RAP)"/>
        </authorList>
    </citation>
    <scope>GENOME REANNOTATION</scope>
    <source>
        <strain evidence="4">cv. Nipponbare</strain>
    </source>
</reference>
<evidence type="ECO:0000313" key="4">
    <source>
        <dbReference type="Proteomes" id="UP000000763"/>
    </source>
</evidence>
<dbReference type="AlphaFoldDB" id="Q6K2J5"/>
<evidence type="ECO:0000313" key="3">
    <source>
        <dbReference type="EMBL" id="BAD22477.1"/>
    </source>
</evidence>
<reference evidence="3" key="2">
    <citation type="submission" date="2002-10" db="EMBL/GenBank/DDBJ databases">
        <title>Oryza sativa nipponbare(GA3) genomic DNA, chromosome 2, BAC clone:OSJNBa0091C16.</title>
        <authorList>
            <person name="Sasaki T."/>
            <person name="Matsumoto T."/>
            <person name="Katayose Y."/>
        </authorList>
    </citation>
    <scope>NUCLEOTIDE SEQUENCE</scope>
</reference>
<accession>Q6K2J5</accession>
<dbReference type="Proteomes" id="UP000000763">
    <property type="component" value="Chromosome 2"/>
</dbReference>
<feature type="region of interest" description="Disordered" evidence="1">
    <location>
        <begin position="1"/>
        <end position="102"/>
    </location>
</feature>
<organism evidence="3 4">
    <name type="scientific">Oryza sativa subsp. japonica</name>
    <name type="common">Rice</name>
    <dbReference type="NCBI Taxonomy" id="39947"/>
    <lineage>
        <taxon>Eukaryota</taxon>
        <taxon>Viridiplantae</taxon>
        <taxon>Streptophyta</taxon>
        <taxon>Embryophyta</taxon>
        <taxon>Tracheophyta</taxon>
        <taxon>Spermatophyta</taxon>
        <taxon>Magnoliopsida</taxon>
        <taxon>Liliopsida</taxon>
        <taxon>Poales</taxon>
        <taxon>Poaceae</taxon>
        <taxon>BOP clade</taxon>
        <taxon>Oryzoideae</taxon>
        <taxon>Oryzeae</taxon>
        <taxon>Oryzinae</taxon>
        <taxon>Oryza</taxon>
        <taxon>Oryza sativa</taxon>
    </lineage>
</organism>
<sequence length="102" mass="9934">MGEEEVGIESTLSRGGVECGRRGVVGIPDDVSKGGAAPTCGTSPTVAQGGGGGTGWRCGCGERPPTAATGGAGDSGGTLPKRRRGQEAAKRPKTAAHTGKGE</sequence>
<evidence type="ECO:0000313" key="2">
    <source>
        <dbReference type="EMBL" id="BAD21780.1"/>
    </source>
</evidence>
<reference evidence="4" key="3">
    <citation type="journal article" date="2005" name="Nature">
        <title>The map-based sequence of the rice genome.</title>
        <authorList>
            <consortium name="International rice genome sequencing project (IRGSP)"/>
            <person name="Matsumoto T."/>
            <person name="Wu J."/>
            <person name="Kanamori H."/>
            <person name="Katayose Y."/>
            <person name="Fujisawa M."/>
            <person name="Namiki N."/>
            <person name="Mizuno H."/>
            <person name="Yamamoto K."/>
            <person name="Antonio B.A."/>
            <person name="Baba T."/>
            <person name="Sakata K."/>
            <person name="Nagamura Y."/>
            <person name="Aoki H."/>
            <person name="Arikawa K."/>
            <person name="Arita K."/>
            <person name="Bito T."/>
            <person name="Chiden Y."/>
            <person name="Fujitsuka N."/>
            <person name="Fukunaka R."/>
            <person name="Hamada M."/>
            <person name="Harada C."/>
            <person name="Hayashi A."/>
            <person name="Hijishita S."/>
            <person name="Honda M."/>
            <person name="Hosokawa S."/>
            <person name="Ichikawa Y."/>
            <person name="Idonuma A."/>
            <person name="Iijima M."/>
            <person name="Ikeda M."/>
            <person name="Ikeno M."/>
            <person name="Ito K."/>
            <person name="Ito S."/>
            <person name="Ito T."/>
            <person name="Ito Y."/>
            <person name="Ito Y."/>
            <person name="Iwabuchi A."/>
            <person name="Kamiya K."/>
            <person name="Karasawa W."/>
            <person name="Kurita K."/>
            <person name="Katagiri S."/>
            <person name="Kikuta A."/>
            <person name="Kobayashi H."/>
            <person name="Kobayashi N."/>
            <person name="Machita K."/>
            <person name="Maehara T."/>
            <person name="Masukawa M."/>
            <person name="Mizubayashi T."/>
            <person name="Mukai Y."/>
            <person name="Nagasaki H."/>
            <person name="Nagata Y."/>
            <person name="Naito S."/>
            <person name="Nakashima M."/>
            <person name="Nakama Y."/>
            <person name="Nakamichi Y."/>
            <person name="Nakamura M."/>
            <person name="Meguro A."/>
            <person name="Negishi M."/>
            <person name="Ohta I."/>
            <person name="Ohta T."/>
            <person name="Okamoto M."/>
            <person name="Ono N."/>
            <person name="Saji S."/>
            <person name="Sakaguchi M."/>
            <person name="Sakai K."/>
            <person name="Shibata M."/>
            <person name="Shimokawa T."/>
            <person name="Song J."/>
            <person name="Takazaki Y."/>
            <person name="Terasawa K."/>
            <person name="Tsugane M."/>
            <person name="Tsuji K."/>
            <person name="Ueda S."/>
            <person name="Waki K."/>
            <person name="Yamagata H."/>
            <person name="Yamamoto M."/>
            <person name="Yamamoto S."/>
            <person name="Yamane H."/>
            <person name="Yoshiki S."/>
            <person name="Yoshihara R."/>
            <person name="Yukawa K."/>
            <person name="Zhong H."/>
            <person name="Yano M."/>
            <person name="Yuan Q."/>
            <person name="Ouyang S."/>
            <person name="Liu J."/>
            <person name="Jones K.M."/>
            <person name="Gansberger K."/>
            <person name="Moffat K."/>
            <person name="Hill J."/>
            <person name="Bera J."/>
            <person name="Fadrosh D."/>
            <person name="Jin S."/>
            <person name="Johri S."/>
            <person name="Kim M."/>
            <person name="Overton L."/>
            <person name="Reardon M."/>
            <person name="Tsitrin T."/>
            <person name="Vuong H."/>
            <person name="Weaver B."/>
            <person name="Ciecko A."/>
            <person name="Tallon L."/>
            <person name="Jackson J."/>
            <person name="Pai G."/>
            <person name="Aken S.V."/>
            <person name="Utterback T."/>
            <person name="Reidmuller S."/>
            <person name="Feldblyum T."/>
            <person name="Hsiao J."/>
            <person name="Zismann V."/>
            <person name="Iobst S."/>
            <person name="de Vazeille A.R."/>
            <person name="Buell C.R."/>
            <person name="Ying K."/>
            <person name="Li Y."/>
            <person name="Lu T."/>
            <person name="Huang Y."/>
            <person name="Zhao Q."/>
            <person name="Feng Q."/>
            <person name="Zhang L."/>
            <person name="Zhu J."/>
            <person name="Weng Q."/>
            <person name="Mu J."/>
            <person name="Lu Y."/>
            <person name="Fan D."/>
            <person name="Liu Y."/>
            <person name="Guan J."/>
            <person name="Zhang Y."/>
            <person name="Yu S."/>
            <person name="Liu X."/>
            <person name="Zhang Y."/>
            <person name="Hong G."/>
            <person name="Han B."/>
            <person name="Choisne N."/>
            <person name="Demange N."/>
            <person name="Orjeda G."/>
            <person name="Samain S."/>
            <person name="Cattolico L."/>
            <person name="Pelletier E."/>
            <person name="Couloux A."/>
            <person name="Segurens B."/>
            <person name="Wincker P."/>
            <person name="D'Hont A."/>
            <person name="Scarpelli C."/>
            <person name="Weissenbach J."/>
            <person name="Salanoubat M."/>
            <person name="Quetier F."/>
            <person name="Yu Y."/>
            <person name="Kim H.R."/>
            <person name="Rambo T."/>
            <person name="Currie J."/>
            <person name="Collura K."/>
            <person name="Luo M."/>
            <person name="Yang T."/>
            <person name="Ammiraju J.S.S."/>
            <person name="Engler F."/>
            <person name="Soderlund C."/>
            <person name="Wing R.A."/>
            <person name="Palmer L.E."/>
            <person name="de la Bastide M."/>
            <person name="Spiegel L."/>
            <person name="Nascimento L."/>
            <person name="Zutavern T."/>
            <person name="O'Shaughnessy A."/>
            <person name="Dike S."/>
            <person name="Dedhia N."/>
            <person name="Preston R."/>
            <person name="Balija V."/>
            <person name="McCombie W.R."/>
            <person name="Chow T."/>
            <person name="Chen H."/>
            <person name="Chung M."/>
            <person name="Chen C."/>
            <person name="Shaw J."/>
            <person name="Wu H."/>
            <person name="Hsiao K."/>
            <person name="Chao Y."/>
            <person name="Chu M."/>
            <person name="Cheng C."/>
            <person name="Hour A."/>
            <person name="Lee P."/>
            <person name="Lin S."/>
            <person name="Lin Y."/>
            <person name="Liou J."/>
            <person name="Liu S."/>
            <person name="Hsing Y."/>
            <person name="Raghuvanshi S."/>
            <person name="Mohanty A."/>
            <person name="Bharti A.K."/>
            <person name="Gaur A."/>
            <person name="Gupta V."/>
            <person name="Kumar D."/>
            <person name="Ravi V."/>
            <person name="Vij S."/>
            <person name="Kapur A."/>
            <person name="Khurana P."/>
            <person name="Khurana P."/>
            <person name="Khurana J.P."/>
            <person name="Tyagi A.K."/>
            <person name="Gaikwad K."/>
            <person name="Singh A."/>
            <person name="Dalal V."/>
            <person name="Srivastava S."/>
            <person name="Dixit A."/>
            <person name="Pal A.K."/>
            <person name="Ghazi I.A."/>
            <person name="Yadav M."/>
            <person name="Pandit A."/>
            <person name="Bhargava A."/>
            <person name="Sureshbabu K."/>
            <person name="Batra K."/>
            <person name="Sharma T.R."/>
            <person name="Mohapatra T."/>
            <person name="Singh N.K."/>
            <person name="Messing J."/>
            <person name="Nelson A.B."/>
            <person name="Fuks G."/>
            <person name="Kavchok S."/>
            <person name="Keizer G."/>
            <person name="Linton E."/>
            <person name="Llaca V."/>
            <person name="Song R."/>
            <person name="Tanyolac B."/>
            <person name="Young S."/>
            <person name="Ho-Il K."/>
            <person name="Hahn J.H."/>
            <person name="Sangsakoo G."/>
            <person name="Vanavichit A."/>
            <person name="de Mattos Luiz.A.T."/>
            <person name="Zimmer P.D."/>
            <person name="Malone G."/>
            <person name="Dellagostin O."/>
            <person name="de Oliveira A.C."/>
            <person name="Bevan M."/>
            <person name="Bancroft I."/>
            <person name="Minx P."/>
            <person name="Cordum H."/>
            <person name="Wilson R."/>
            <person name="Cheng Z."/>
            <person name="Jin W."/>
            <person name="Jiang J."/>
            <person name="Leong S.A."/>
            <person name="Iwama H."/>
            <person name="Gojobori T."/>
            <person name="Itoh T."/>
            <person name="Niimura Y."/>
            <person name="Fujii Y."/>
            <person name="Habara T."/>
            <person name="Sakai H."/>
            <person name="Sato Y."/>
            <person name="Wilson G."/>
            <person name="Kumar K."/>
            <person name="McCouch S."/>
            <person name="Juretic N."/>
            <person name="Hoen D."/>
            <person name="Wright S."/>
            <person name="Bruskiewich R."/>
            <person name="Bureau T."/>
            <person name="Miyao A."/>
            <person name="Hirochika H."/>
            <person name="Nishikawa T."/>
            <person name="Kadowaki K."/>
            <person name="Sugiura M."/>
            <person name="Burr B."/>
            <person name="Sasaki T."/>
        </authorList>
    </citation>
    <scope>NUCLEOTIDE SEQUENCE [LARGE SCALE GENOMIC DNA]</scope>
    <source>
        <strain evidence="4">cv. Nipponbare</strain>
    </source>
</reference>
<dbReference type="EMBL" id="AP005820">
    <property type="protein sequence ID" value="BAD22477.1"/>
    <property type="molecule type" value="Genomic_DNA"/>
</dbReference>
<name>Q6K2J5_ORYSJ</name>
<gene>
    <name evidence="2" type="ORF">OJ1122_H01.6</name>
    <name evidence="3" type="ORF">OSJNBa0091C16.36</name>
</gene>
<feature type="compositionally biased region" description="Gly residues" evidence="1">
    <location>
        <begin position="48"/>
        <end position="58"/>
    </location>
</feature>
<proteinExistence type="predicted"/>
<reference evidence="2" key="1">
    <citation type="submission" date="2001-10" db="EMBL/GenBank/DDBJ databases">
        <title>Oryza sativa nipponbare(GA3) genomic DNA, chromosome 2, BAC clone:OJ1122_H01.</title>
        <authorList>
            <person name="Sasaki T."/>
            <person name="Matsumoto T."/>
            <person name="Yamamoto K."/>
        </authorList>
    </citation>
    <scope>NUCLEOTIDE SEQUENCE</scope>
</reference>
<protein>
    <submittedName>
        <fullName evidence="3">Uncharacterized protein</fullName>
    </submittedName>
</protein>
<feature type="compositionally biased region" description="Low complexity" evidence="1">
    <location>
        <begin position="59"/>
        <end position="69"/>
    </location>
</feature>